<protein>
    <submittedName>
        <fullName evidence="1">Uncharacterized protein</fullName>
    </submittedName>
</protein>
<evidence type="ECO:0000313" key="1">
    <source>
        <dbReference type="EMBL" id="RZU48343.1"/>
    </source>
</evidence>
<dbReference type="AlphaFoldDB" id="A0A4Q7ZE13"/>
<dbReference type="Proteomes" id="UP000292564">
    <property type="component" value="Unassembled WGS sequence"/>
</dbReference>
<dbReference type="RefSeq" id="WP_130507606.1">
    <property type="nucleotide sequence ID" value="NZ_SHKY01000001.1"/>
</dbReference>
<reference evidence="1 2" key="1">
    <citation type="submission" date="2019-02" db="EMBL/GenBank/DDBJ databases">
        <title>Sequencing the genomes of 1000 actinobacteria strains.</title>
        <authorList>
            <person name="Klenk H.-P."/>
        </authorList>
    </citation>
    <scope>NUCLEOTIDE SEQUENCE [LARGE SCALE GENOMIC DNA]</scope>
    <source>
        <strain evidence="1 2">DSM 45162</strain>
    </source>
</reference>
<evidence type="ECO:0000313" key="2">
    <source>
        <dbReference type="Proteomes" id="UP000292564"/>
    </source>
</evidence>
<organism evidence="1 2">
    <name type="scientific">Krasilnikovia cinnamomea</name>
    <dbReference type="NCBI Taxonomy" id="349313"/>
    <lineage>
        <taxon>Bacteria</taxon>
        <taxon>Bacillati</taxon>
        <taxon>Actinomycetota</taxon>
        <taxon>Actinomycetes</taxon>
        <taxon>Micromonosporales</taxon>
        <taxon>Micromonosporaceae</taxon>
        <taxon>Krasilnikovia</taxon>
    </lineage>
</organism>
<sequence>MRGIRTRLVASVVATVLVAMVVLLGIAVTQTRSLALRQAGDYAEQLAMRKAGGVSQVIDRAVHVT</sequence>
<accession>A0A4Q7ZE13</accession>
<name>A0A4Q7ZE13_9ACTN</name>
<keyword evidence="2" id="KW-1185">Reference proteome</keyword>
<gene>
    <name evidence="1" type="ORF">EV385_0056</name>
</gene>
<proteinExistence type="predicted"/>
<dbReference type="EMBL" id="SHKY01000001">
    <property type="protein sequence ID" value="RZU48343.1"/>
    <property type="molecule type" value="Genomic_DNA"/>
</dbReference>
<comment type="caution">
    <text evidence="1">The sequence shown here is derived from an EMBL/GenBank/DDBJ whole genome shotgun (WGS) entry which is preliminary data.</text>
</comment>